<feature type="compositionally biased region" description="Basic and acidic residues" evidence="1">
    <location>
        <begin position="38"/>
        <end position="58"/>
    </location>
</feature>
<evidence type="ECO:0000313" key="2">
    <source>
        <dbReference type="EMBL" id="GCC48935.1"/>
    </source>
</evidence>
<comment type="caution">
    <text evidence="2">The sequence shown here is derived from an EMBL/GenBank/DDBJ whole genome shotgun (WGS) entry which is preliminary data.</text>
</comment>
<dbReference type="EMBL" id="BEZZ01258395">
    <property type="protein sequence ID" value="GCC48935.1"/>
    <property type="molecule type" value="Genomic_DNA"/>
</dbReference>
<feature type="compositionally biased region" description="Polar residues" evidence="1">
    <location>
        <begin position="14"/>
        <end position="26"/>
    </location>
</feature>
<feature type="compositionally biased region" description="Polar residues" evidence="1">
    <location>
        <begin position="61"/>
        <end position="78"/>
    </location>
</feature>
<evidence type="ECO:0000256" key="1">
    <source>
        <dbReference type="SAM" id="MobiDB-lite"/>
    </source>
</evidence>
<evidence type="ECO:0000313" key="3">
    <source>
        <dbReference type="Proteomes" id="UP000287033"/>
    </source>
</evidence>
<accession>A0A401U221</accession>
<feature type="region of interest" description="Disordered" evidence="1">
    <location>
        <begin position="1"/>
        <end position="78"/>
    </location>
</feature>
<dbReference type="Proteomes" id="UP000287033">
    <property type="component" value="Unassembled WGS sequence"/>
</dbReference>
<protein>
    <submittedName>
        <fullName evidence="2">Uncharacterized protein</fullName>
    </submittedName>
</protein>
<sequence>MFLKQGSGSEHGRNTGNRQGTSQSTAGIPGTGRAPVRARLEYREQAGYRVRARPEYREQAGYQSEHSRNTGNRQGTGS</sequence>
<feature type="non-terminal residue" evidence="2">
    <location>
        <position position="78"/>
    </location>
</feature>
<keyword evidence="3" id="KW-1185">Reference proteome</keyword>
<organism evidence="2 3">
    <name type="scientific">Chiloscyllium punctatum</name>
    <name type="common">Brownbanded bambooshark</name>
    <name type="synonym">Hemiscyllium punctatum</name>
    <dbReference type="NCBI Taxonomy" id="137246"/>
    <lineage>
        <taxon>Eukaryota</taxon>
        <taxon>Metazoa</taxon>
        <taxon>Chordata</taxon>
        <taxon>Craniata</taxon>
        <taxon>Vertebrata</taxon>
        <taxon>Chondrichthyes</taxon>
        <taxon>Elasmobranchii</taxon>
        <taxon>Galeomorphii</taxon>
        <taxon>Galeoidea</taxon>
        <taxon>Orectolobiformes</taxon>
        <taxon>Hemiscylliidae</taxon>
        <taxon>Chiloscyllium</taxon>
    </lineage>
</organism>
<dbReference type="AlphaFoldDB" id="A0A401U221"/>
<proteinExistence type="predicted"/>
<reference evidence="2 3" key="1">
    <citation type="journal article" date="2018" name="Nat. Ecol. Evol.">
        <title>Shark genomes provide insights into elasmobranch evolution and the origin of vertebrates.</title>
        <authorList>
            <person name="Hara Y"/>
            <person name="Yamaguchi K"/>
            <person name="Onimaru K"/>
            <person name="Kadota M"/>
            <person name="Koyanagi M"/>
            <person name="Keeley SD"/>
            <person name="Tatsumi K"/>
            <person name="Tanaka K"/>
            <person name="Motone F"/>
            <person name="Kageyama Y"/>
            <person name="Nozu R"/>
            <person name="Adachi N"/>
            <person name="Nishimura O"/>
            <person name="Nakagawa R"/>
            <person name="Tanegashima C"/>
            <person name="Kiyatake I"/>
            <person name="Matsumoto R"/>
            <person name="Murakumo K"/>
            <person name="Nishida K"/>
            <person name="Terakita A"/>
            <person name="Kuratani S"/>
            <person name="Sato K"/>
            <person name="Hyodo S Kuraku.S."/>
        </authorList>
    </citation>
    <scope>NUCLEOTIDE SEQUENCE [LARGE SCALE GENOMIC DNA]</scope>
</reference>
<gene>
    <name evidence="2" type="ORF">chiPu_0033257</name>
</gene>
<name>A0A401U221_CHIPU</name>